<keyword evidence="2" id="KW-1185">Reference proteome</keyword>
<dbReference type="Proteomes" id="UP000250235">
    <property type="component" value="Unassembled WGS sequence"/>
</dbReference>
<organism evidence="1 2">
    <name type="scientific">Dorcoceras hygrometricum</name>
    <dbReference type="NCBI Taxonomy" id="472368"/>
    <lineage>
        <taxon>Eukaryota</taxon>
        <taxon>Viridiplantae</taxon>
        <taxon>Streptophyta</taxon>
        <taxon>Embryophyta</taxon>
        <taxon>Tracheophyta</taxon>
        <taxon>Spermatophyta</taxon>
        <taxon>Magnoliopsida</taxon>
        <taxon>eudicotyledons</taxon>
        <taxon>Gunneridae</taxon>
        <taxon>Pentapetalae</taxon>
        <taxon>asterids</taxon>
        <taxon>lamiids</taxon>
        <taxon>Lamiales</taxon>
        <taxon>Gesneriaceae</taxon>
        <taxon>Didymocarpoideae</taxon>
        <taxon>Trichosporeae</taxon>
        <taxon>Loxocarpinae</taxon>
        <taxon>Dorcoceras</taxon>
    </lineage>
</organism>
<dbReference type="EMBL" id="KV002565">
    <property type="protein sequence ID" value="KZV37607.1"/>
    <property type="molecule type" value="Genomic_DNA"/>
</dbReference>
<dbReference type="OrthoDB" id="1106484at2759"/>
<reference evidence="1 2" key="1">
    <citation type="journal article" date="2015" name="Proc. Natl. Acad. Sci. U.S.A.">
        <title>The resurrection genome of Boea hygrometrica: A blueprint for survival of dehydration.</title>
        <authorList>
            <person name="Xiao L."/>
            <person name="Yang G."/>
            <person name="Zhang L."/>
            <person name="Yang X."/>
            <person name="Zhao S."/>
            <person name="Ji Z."/>
            <person name="Zhou Q."/>
            <person name="Hu M."/>
            <person name="Wang Y."/>
            <person name="Chen M."/>
            <person name="Xu Y."/>
            <person name="Jin H."/>
            <person name="Xiao X."/>
            <person name="Hu G."/>
            <person name="Bao F."/>
            <person name="Hu Y."/>
            <person name="Wan P."/>
            <person name="Li L."/>
            <person name="Deng X."/>
            <person name="Kuang T."/>
            <person name="Xiang C."/>
            <person name="Zhu J.K."/>
            <person name="Oliver M.J."/>
            <person name="He Y."/>
        </authorList>
    </citation>
    <scope>NUCLEOTIDE SEQUENCE [LARGE SCALE GENOMIC DNA]</scope>
    <source>
        <strain evidence="2">cv. XS01</strain>
    </source>
</reference>
<keyword evidence="1" id="KW-0648">Protein biosynthesis</keyword>
<dbReference type="AlphaFoldDB" id="A0A2Z7BZD0"/>
<dbReference type="GO" id="GO:0003743">
    <property type="term" value="F:translation initiation factor activity"/>
    <property type="evidence" value="ECO:0007669"/>
    <property type="project" value="UniProtKB-KW"/>
</dbReference>
<evidence type="ECO:0000313" key="2">
    <source>
        <dbReference type="Proteomes" id="UP000250235"/>
    </source>
</evidence>
<gene>
    <name evidence="1" type="ORF">F511_41884</name>
</gene>
<keyword evidence="1" id="KW-0396">Initiation factor</keyword>
<proteinExistence type="predicted"/>
<protein>
    <submittedName>
        <fullName evidence="1">Transcription initiation factor TFIID subunit 2-like</fullName>
    </submittedName>
</protein>
<sequence length="84" mass="9634">MSTKVKVERFDGKVDFGIWRRRIYAILVQQKVVKALGGLRSFPEDLSEEEKSDKMELSFITLVGEPRRIRIAPPDEAAEEQKNG</sequence>
<name>A0A2Z7BZD0_9LAMI</name>
<accession>A0A2Z7BZD0</accession>
<evidence type="ECO:0000313" key="1">
    <source>
        <dbReference type="EMBL" id="KZV37607.1"/>
    </source>
</evidence>